<dbReference type="Proteomes" id="UP000245263">
    <property type="component" value="Chromosome 2"/>
</dbReference>
<protein>
    <recommendedName>
        <fullName evidence="3">Lipoprotein</fullName>
    </recommendedName>
</protein>
<dbReference type="RefSeq" id="WP_135354942.1">
    <property type="nucleotide sequence ID" value="NZ_AP025029.1"/>
</dbReference>
<evidence type="ECO:0000313" key="2">
    <source>
        <dbReference type="Proteomes" id="UP000245263"/>
    </source>
</evidence>
<proteinExistence type="predicted"/>
<dbReference type="PROSITE" id="PS51257">
    <property type="entry name" value="PROKAR_LIPOPROTEIN"/>
    <property type="match status" value="1"/>
</dbReference>
<name>A0ABN6KP56_9LEPT</name>
<evidence type="ECO:0008006" key="3">
    <source>
        <dbReference type="Google" id="ProtNLM"/>
    </source>
</evidence>
<dbReference type="EMBL" id="AP025029">
    <property type="protein sequence ID" value="BDA80805.1"/>
    <property type="molecule type" value="Genomic_DNA"/>
</dbReference>
<sequence length="508" mass="55356">MKAYYCVSIVLIASFFSCKPAKDTSNSVQNLLARLLIRNQLSSVINSELPSNLAVAVPRSIRKSSTTSGSVRAVDAASIINNNETGLAILQEGTATIGQILQESKRDLFLLSGVYEKAKANPGVCLPGGTASISVTQAAEDEFVLGMTRLGMSEDDAKSEVARLQQTGVLPSVGQSVPSPAVVYRDSTDPDFDKEMSFSFNDTITVAQTCPKNKIYQKSMRWKADKSLVSSSIQKTVKFFNLTLEVSASISYSSAEGKKDKTVLKTTQVSSLGNGGKTKSTAKLIMEECSTDTESNAGNCISLKYTSEEDNKGKKITNTITGKTDNEGGSVITERVDKTDNSKYKIIELYDPQGNILYLEINDLNTSDYDSYGELDDDLAAKYGYGQEASFDGAVSVTLGTSWAGGIGQGTSPYPTYNTYTEYDEFALVPTGDDPNDNEDSILGYGLYWDEDTNATNPWDDPDEMAIDYFGVADDVQKGLKVWRVVYYDEDYNYYYELLPNMTVAVAP</sequence>
<gene>
    <name evidence="1" type="ORF">LPTSP3_g37350</name>
</gene>
<accession>A0ABN6KP56</accession>
<keyword evidence="2" id="KW-1185">Reference proteome</keyword>
<organism evidence="1 2">
    <name type="scientific">Leptospira kobayashii</name>
    <dbReference type="NCBI Taxonomy" id="1917830"/>
    <lineage>
        <taxon>Bacteria</taxon>
        <taxon>Pseudomonadati</taxon>
        <taxon>Spirochaetota</taxon>
        <taxon>Spirochaetia</taxon>
        <taxon>Leptospirales</taxon>
        <taxon>Leptospiraceae</taxon>
        <taxon>Leptospira</taxon>
    </lineage>
</organism>
<evidence type="ECO:0000313" key="1">
    <source>
        <dbReference type="EMBL" id="BDA80805.1"/>
    </source>
</evidence>
<reference evidence="1 2" key="1">
    <citation type="submission" date="2021-08" db="EMBL/GenBank/DDBJ databases">
        <title>Complete genome sequence of Leptospira kobayashii strain E30.</title>
        <authorList>
            <person name="Nakao R."/>
            <person name="Nakamura S."/>
            <person name="Masuzawa T."/>
            <person name="Koizumi N."/>
        </authorList>
    </citation>
    <scope>NUCLEOTIDE SEQUENCE [LARGE SCALE GENOMIC DNA]</scope>
    <source>
        <strain evidence="1 2">E30</strain>
    </source>
</reference>